<comment type="caution">
    <text evidence="9">The sequence shown here is derived from an EMBL/GenBank/DDBJ whole genome shotgun (WGS) entry which is preliminary data.</text>
</comment>
<evidence type="ECO:0000256" key="2">
    <source>
        <dbReference type="ARBA" id="ARBA00023015"/>
    </source>
</evidence>
<accession>A0A834F4T6</accession>
<evidence type="ECO:0000313" key="9">
    <source>
        <dbReference type="EMBL" id="KAF6721461.1"/>
    </source>
</evidence>
<organism evidence="9 10">
    <name type="scientific">Oryzias melastigma</name>
    <name type="common">Marine medaka</name>
    <dbReference type="NCBI Taxonomy" id="30732"/>
    <lineage>
        <taxon>Eukaryota</taxon>
        <taxon>Metazoa</taxon>
        <taxon>Chordata</taxon>
        <taxon>Craniata</taxon>
        <taxon>Vertebrata</taxon>
        <taxon>Euteleostomi</taxon>
        <taxon>Actinopterygii</taxon>
        <taxon>Neopterygii</taxon>
        <taxon>Teleostei</taxon>
        <taxon>Neoteleostei</taxon>
        <taxon>Acanthomorphata</taxon>
        <taxon>Ovalentaria</taxon>
        <taxon>Atherinomorphae</taxon>
        <taxon>Beloniformes</taxon>
        <taxon>Adrianichthyidae</taxon>
        <taxon>Oryziinae</taxon>
        <taxon>Oryzias</taxon>
    </lineage>
</organism>
<name>A0A834F4T6_ORYME</name>
<evidence type="ECO:0000256" key="3">
    <source>
        <dbReference type="ARBA" id="ARBA00023125"/>
    </source>
</evidence>
<dbReference type="CDD" id="cd16869">
    <property type="entry name" value="ARID_ARID5"/>
    <property type="match status" value="1"/>
</dbReference>
<evidence type="ECO:0000256" key="7">
    <source>
        <dbReference type="SAM" id="MobiDB-lite"/>
    </source>
</evidence>
<feature type="compositionally biased region" description="Polar residues" evidence="7">
    <location>
        <begin position="270"/>
        <end position="281"/>
    </location>
</feature>
<dbReference type="InterPro" id="IPR051232">
    <property type="entry name" value="ARID/SWI1_ChromRemod"/>
</dbReference>
<feature type="region of interest" description="Disordered" evidence="7">
    <location>
        <begin position="248"/>
        <end position="325"/>
    </location>
</feature>
<keyword evidence="5" id="KW-0804">Transcription</keyword>
<keyword evidence="3" id="KW-0238">DNA-binding</keyword>
<dbReference type="GO" id="GO:0005634">
    <property type="term" value="C:nucleus"/>
    <property type="evidence" value="ECO:0007669"/>
    <property type="project" value="UniProtKB-SubCell"/>
</dbReference>
<dbReference type="SMART" id="SM01014">
    <property type="entry name" value="ARID"/>
    <property type="match status" value="1"/>
</dbReference>
<dbReference type="EMBL" id="WKFB01000490">
    <property type="protein sequence ID" value="KAF6721461.1"/>
    <property type="molecule type" value="Genomic_DNA"/>
</dbReference>
<dbReference type="Gene3D" id="2.30.30.490">
    <property type="match status" value="1"/>
</dbReference>
<dbReference type="PANTHER" id="PTHR13964">
    <property type="entry name" value="RBP-RELATED"/>
    <property type="match status" value="1"/>
</dbReference>
<proteinExistence type="predicted"/>
<dbReference type="AlphaFoldDB" id="A0A834F4T6"/>
<dbReference type="Pfam" id="PF01388">
    <property type="entry name" value="ARID"/>
    <property type="match status" value="1"/>
</dbReference>
<dbReference type="Proteomes" id="UP000646548">
    <property type="component" value="Unassembled WGS sequence"/>
</dbReference>
<evidence type="ECO:0000259" key="8">
    <source>
        <dbReference type="PROSITE" id="PS51011"/>
    </source>
</evidence>
<dbReference type="FunFam" id="1.10.150.60:FF:000004">
    <property type="entry name" value="AT-rich interactive domain-containing protein 5B"/>
    <property type="match status" value="1"/>
</dbReference>
<evidence type="ECO:0000256" key="6">
    <source>
        <dbReference type="ARBA" id="ARBA00023242"/>
    </source>
</evidence>
<evidence type="ECO:0000313" key="10">
    <source>
        <dbReference type="Proteomes" id="UP000646548"/>
    </source>
</evidence>
<dbReference type="InterPro" id="IPR043151">
    <property type="entry name" value="BAH_sf"/>
</dbReference>
<feature type="compositionally biased region" description="Basic and acidic residues" evidence="7">
    <location>
        <begin position="296"/>
        <end position="325"/>
    </location>
</feature>
<dbReference type="PROSITE" id="PS51011">
    <property type="entry name" value="ARID"/>
    <property type="match status" value="1"/>
</dbReference>
<sequence length="406" mass="46280">MEPNSLKWVGSSCGLHGPYIFYKAFKFHRDGKARILALGDFFFVRCKPEDPICIAELQLLWEERTSKQLLSSSKLYFLPEDIPQGRTVAHGEHEVIAVSEKVIVRLEDLVKWTVPDFSGWSHGLKAEPLKPSVLRELGTNGRREALHRYRDSTLTSGLNFKDVQRERAHLGQEEDGRKVLVLSYPQYCRYRSVLARLREQPSSLLIDHTVLALGGIAALGGSTRILYCRDTFEHPTLLQNESICDEFAPNLKGRPRKKKLSVSQRRESQGHAQGQGSTPSSAAVGAQEPSSPESKATTKEKERAKEKEERKEEKKEEEASEESRAEEQAFLVSLYKYMKDRDTPIERIPFLGFKQINLWTMFQAAQKLGGYELITVRRQWKHVYDELGGNPSSTSAATCTRRHYER</sequence>
<keyword evidence="2" id="KW-0805">Transcription regulation</keyword>
<dbReference type="GO" id="GO:0000976">
    <property type="term" value="F:transcription cis-regulatory region binding"/>
    <property type="evidence" value="ECO:0007669"/>
    <property type="project" value="TreeGrafter"/>
</dbReference>
<dbReference type="InterPro" id="IPR036431">
    <property type="entry name" value="ARID_dom_sf"/>
</dbReference>
<evidence type="ECO:0000256" key="4">
    <source>
        <dbReference type="ARBA" id="ARBA00023159"/>
    </source>
</evidence>
<dbReference type="SUPFAM" id="SSF46774">
    <property type="entry name" value="ARID-like"/>
    <property type="match status" value="1"/>
</dbReference>
<protein>
    <submittedName>
        <fullName evidence="9">AT-rich interactive domain-containing protein 5B</fullName>
    </submittedName>
</protein>
<gene>
    <name evidence="9" type="ORF">FQA47_014693</name>
</gene>
<comment type="subcellular location">
    <subcellularLocation>
        <location evidence="1">Nucleus</location>
    </subcellularLocation>
</comment>
<reference evidence="9" key="1">
    <citation type="journal article" name="BMC Genomics">
        <title>Long-read sequencing and de novo genome assembly of marine medaka (Oryzias melastigma).</title>
        <authorList>
            <person name="Liang P."/>
            <person name="Saqib H.S.A."/>
            <person name="Ni X."/>
            <person name="Shen Y."/>
        </authorList>
    </citation>
    <scope>NUCLEOTIDE SEQUENCE</scope>
    <source>
        <strain evidence="9">Bigg-433</strain>
    </source>
</reference>
<feature type="domain" description="ARID" evidence="8">
    <location>
        <begin position="324"/>
        <end position="406"/>
    </location>
</feature>
<keyword evidence="6" id="KW-0539">Nucleus</keyword>
<dbReference type="GO" id="GO:0006357">
    <property type="term" value="P:regulation of transcription by RNA polymerase II"/>
    <property type="evidence" value="ECO:0007669"/>
    <property type="project" value="TreeGrafter"/>
</dbReference>
<evidence type="ECO:0000256" key="5">
    <source>
        <dbReference type="ARBA" id="ARBA00023163"/>
    </source>
</evidence>
<dbReference type="InterPro" id="IPR001606">
    <property type="entry name" value="ARID_dom"/>
</dbReference>
<keyword evidence="4" id="KW-0010">Activator</keyword>
<dbReference type="Gene3D" id="1.10.150.60">
    <property type="entry name" value="ARID DNA-binding domain"/>
    <property type="match status" value="1"/>
</dbReference>
<dbReference type="SMART" id="SM00501">
    <property type="entry name" value="BRIGHT"/>
    <property type="match status" value="1"/>
</dbReference>
<evidence type="ECO:0000256" key="1">
    <source>
        <dbReference type="ARBA" id="ARBA00004123"/>
    </source>
</evidence>
<dbReference type="PANTHER" id="PTHR13964:SF37">
    <property type="entry name" value="AT-RICH INTERACTIVE DOMAIN-CONTAINING PROTEIN 5B"/>
    <property type="match status" value="1"/>
</dbReference>